<keyword evidence="1" id="KW-1133">Transmembrane helix</keyword>
<dbReference type="VEuPathDB" id="AmoebaDB:NF0029570"/>
<dbReference type="GeneID" id="68118665"/>
<dbReference type="OrthoDB" id="10258720at2759"/>
<reference evidence="3 4" key="1">
    <citation type="journal article" date="2019" name="Sci. Rep.">
        <title>Nanopore sequencing improves the draft genome of the human pathogenic amoeba Naegleria fowleri.</title>
        <authorList>
            <person name="Liechti N."/>
            <person name="Schurch N."/>
            <person name="Bruggmann R."/>
            <person name="Wittwer M."/>
        </authorList>
    </citation>
    <scope>NUCLEOTIDE SEQUENCE [LARGE SCALE GENOMIC DNA]</scope>
    <source>
        <strain evidence="3 4">ATCC 30894</strain>
    </source>
</reference>
<keyword evidence="1" id="KW-0812">Transmembrane</keyword>
<dbReference type="OMA" id="KFYNFNR"/>
<dbReference type="VEuPathDB" id="AmoebaDB:FDP41_011450"/>
<gene>
    <name evidence="3" type="ORF">FDP41_011450</name>
</gene>
<proteinExistence type="predicted"/>
<dbReference type="VEuPathDB" id="AmoebaDB:NfTy_018960"/>
<keyword evidence="2" id="KW-0732">Signal</keyword>
<keyword evidence="1" id="KW-0472">Membrane</keyword>
<feature type="transmembrane region" description="Helical" evidence="1">
    <location>
        <begin position="527"/>
        <end position="553"/>
    </location>
</feature>
<sequence length="565" mass="64186">MMLLLVMILMTTTLPIGMTFGFDASTTTTTDNNHVYSTNNKLLPFPQTFSSSLKQMEEMKERIAQIQREEHIRYLIAKYPKSQSSNGEYSNLLLPSENTLNSWINVFSLFGDSLQNFKKPLIYQLLENYNIHEEDLENPGTYKYNPSIPISVQNMLDLFLYGKMNSERWNERSLQQTPLEDYSLDTMESSSLQSPPSPPSLQQHFTEKLRNDLRHAGASDETIHTILEQVHSEISSRKIQLSNSSAPANNCDKRSVYVGYDSITYVCNGTVVSKQVYENITSNNTNNITCYTNTTAVYACICPLDKVGSDCKSTRKFQCSATMLTPILNCTKSTIQYGGISLDGDFPCLIVNSTDLLAFSFRMKCQFTEKPDFLTTNSNLTDSMNVTIISTNQNTTIGEIRNSFKYFFKSSSVIGNDTDKNPSFALYTPISKNFTIKFYNFNRLSDSRGMVNKKLDRGEYYVGNETIYFPLFQPSTLPSEFFAGQRLYGEVGYLPNEVDGLQVMSFIKIFIDFEDRKVPEYVDYTNLIIGIVVPFGSILVISILVTIIGVCYYKKMKEKSFLKAE</sequence>
<organism evidence="3 4">
    <name type="scientific">Naegleria fowleri</name>
    <name type="common">Brain eating amoeba</name>
    <dbReference type="NCBI Taxonomy" id="5763"/>
    <lineage>
        <taxon>Eukaryota</taxon>
        <taxon>Discoba</taxon>
        <taxon>Heterolobosea</taxon>
        <taxon>Tetramitia</taxon>
        <taxon>Eutetramitia</taxon>
        <taxon>Vahlkampfiidae</taxon>
        <taxon>Naegleria</taxon>
    </lineage>
</organism>
<evidence type="ECO:0000256" key="2">
    <source>
        <dbReference type="SAM" id="SignalP"/>
    </source>
</evidence>
<dbReference type="RefSeq" id="XP_044567233.1">
    <property type="nucleotide sequence ID" value="XM_044701860.1"/>
</dbReference>
<evidence type="ECO:0000313" key="4">
    <source>
        <dbReference type="Proteomes" id="UP000444721"/>
    </source>
</evidence>
<dbReference type="Proteomes" id="UP000444721">
    <property type="component" value="Unassembled WGS sequence"/>
</dbReference>
<evidence type="ECO:0000313" key="3">
    <source>
        <dbReference type="EMBL" id="KAF0982520.1"/>
    </source>
</evidence>
<dbReference type="AlphaFoldDB" id="A0A6A5C9Z8"/>
<dbReference type="EMBL" id="VFQX01000009">
    <property type="protein sequence ID" value="KAF0982520.1"/>
    <property type="molecule type" value="Genomic_DNA"/>
</dbReference>
<feature type="chain" id="PRO_5025519875" evidence="2">
    <location>
        <begin position="20"/>
        <end position="565"/>
    </location>
</feature>
<name>A0A6A5C9Z8_NAEFO</name>
<feature type="signal peptide" evidence="2">
    <location>
        <begin position="1"/>
        <end position="19"/>
    </location>
</feature>
<accession>A0A6A5C9Z8</accession>
<protein>
    <submittedName>
        <fullName evidence="3">Uncharacterized protein</fullName>
    </submittedName>
</protein>
<keyword evidence="4" id="KW-1185">Reference proteome</keyword>
<comment type="caution">
    <text evidence="3">The sequence shown here is derived from an EMBL/GenBank/DDBJ whole genome shotgun (WGS) entry which is preliminary data.</text>
</comment>
<evidence type="ECO:0000256" key="1">
    <source>
        <dbReference type="SAM" id="Phobius"/>
    </source>
</evidence>